<dbReference type="PROSITE" id="PS00211">
    <property type="entry name" value="ABC_TRANSPORTER_1"/>
    <property type="match status" value="1"/>
</dbReference>
<evidence type="ECO:0000259" key="8">
    <source>
        <dbReference type="PROSITE" id="PS50893"/>
    </source>
</evidence>
<evidence type="ECO:0000256" key="7">
    <source>
        <dbReference type="ARBA" id="ARBA00023136"/>
    </source>
</evidence>
<dbReference type="GO" id="GO:0005886">
    <property type="term" value="C:plasma membrane"/>
    <property type="evidence" value="ECO:0007669"/>
    <property type="project" value="UniProtKB-SubCell"/>
</dbReference>
<accession>A0A6P1YML3</accession>
<organism evidence="9 10">
    <name type="scientific">Ancylobacter pratisalsi</name>
    <dbReference type="NCBI Taxonomy" id="1745854"/>
    <lineage>
        <taxon>Bacteria</taxon>
        <taxon>Pseudomonadati</taxon>
        <taxon>Pseudomonadota</taxon>
        <taxon>Alphaproteobacteria</taxon>
        <taxon>Hyphomicrobiales</taxon>
        <taxon>Xanthobacteraceae</taxon>
        <taxon>Ancylobacter</taxon>
    </lineage>
</organism>
<dbReference type="CDD" id="cd03257">
    <property type="entry name" value="ABC_NikE_OppD_transporters"/>
    <property type="match status" value="1"/>
</dbReference>
<dbReference type="Pfam" id="PF08352">
    <property type="entry name" value="oligo_HPY"/>
    <property type="match status" value="1"/>
</dbReference>
<dbReference type="InterPro" id="IPR050388">
    <property type="entry name" value="ABC_Ni/Peptide_Import"/>
</dbReference>
<dbReference type="Pfam" id="PF00005">
    <property type="entry name" value="ABC_tran"/>
    <property type="match status" value="1"/>
</dbReference>
<evidence type="ECO:0000256" key="1">
    <source>
        <dbReference type="ARBA" id="ARBA00004417"/>
    </source>
</evidence>
<dbReference type="InterPro" id="IPR013563">
    <property type="entry name" value="Oligopep_ABC_C"/>
</dbReference>
<evidence type="ECO:0000256" key="5">
    <source>
        <dbReference type="ARBA" id="ARBA00022741"/>
    </source>
</evidence>
<dbReference type="GO" id="GO:0015833">
    <property type="term" value="P:peptide transport"/>
    <property type="evidence" value="ECO:0007669"/>
    <property type="project" value="InterPro"/>
</dbReference>
<protein>
    <submittedName>
        <fullName evidence="9">ABC transporter ATP-binding protein</fullName>
    </submittedName>
</protein>
<dbReference type="AlphaFoldDB" id="A0A6P1YML3"/>
<dbReference type="InterPro" id="IPR027417">
    <property type="entry name" value="P-loop_NTPase"/>
</dbReference>
<dbReference type="PROSITE" id="PS50893">
    <property type="entry name" value="ABC_TRANSPORTER_2"/>
    <property type="match status" value="1"/>
</dbReference>
<keyword evidence="5" id="KW-0547">Nucleotide-binding</keyword>
<dbReference type="GO" id="GO:0016887">
    <property type="term" value="F:ATP hydrolysis activity"/>
    <property type="evidence" value="ECO:0007669"/>
    <property type="project" value="InterPro"/>
</dbReference>
<dbReference type="PANTHER" id="PTHR43297:SF2">
    <property type="entry name" value="DIPEPTIDE TRANSPORT ATP-BINDING PROTEIN DPPD"/>
    <property type="match status" value="1"/>
</dbReference>
<keyword evidence="4" id="KW-1003">Cell membrane</keyword>
<dbReference type="InterPro" id="IPR017871">
    <property type="entry name" value="ABC_transporter-like_CS"/>
</dbReference>
<dbReference type="EMBL" id="CP048630">
    <property type="protein sequence ID" value="QIB34598.1"/>
    <property type="molecule type" value="Genomic_DNA"/>
</dbReference>
<dbReference type="NCBIfam" id="TIGR01727">
    <property type="entry name" value="oligo_HPY"/>
    <property type="match status" value="1"/>
</dbReference>
<dbReference type="FunFam" id="3.40.50.300:FF:000016">
    <property type="entry name" value="Oligopeptide ABC transporter ATP-binding component"/>
    <property type="match status" value="1"/>
</dbReference>
<dbReference type="GO" id="GO:0055085">
    <property type="term" value="P:transmembrane transport"/>
    <property type="evidence" value="ECO:0007669"/>
    <property type="project" value="UniProtKB-ARBA"/>
</dbReference>
<keyword evidence="10" id="KW-1185">Reference proteome</keyword>
<comment type="subcellular location">
    <subcellularLocation>
        <location evidence="1">Cell inner membrane</location>
        <topology evidence="1">Peripheral membrane protein</topology>
    </subcellularLocation>
</comment>
<dbReference type="SMART" id="SM00382">
    <property type="entry name" value="AAA"/>
    <property type="match status" value="1"/>
</dbReference>
<evidence type="ECO:0000313" key="10">
    <source>
        <dbReference type="Proteomes" id="UP000464751"/>
    </source>
</evidence>
<feature type="domain" description="ABC transporter" evidence="8">
    <location>
        <begin position="10"/>
        <end position="258"/>
    </location>
</feature>
<comment type="similarity">
    <text evidence="2">Belongs to the ABC transporter superfamily.</text>
</comment>
<dbReference type="InterPro" id="IPR003593">
    <property type="entry name" value="AAA+_ATPase"/>
</dbReference>
<dbReference type="InterPro" id="IPR003439">
    <property type="entry name" value="ABC_transporter-like_ATP-bd"/>
</dbReference>
<evidence type="ECO:0000313" key="9">
    <source>
        <dbReference type="EMBL" id="QIB34598.1"/>
    </source>
</evidence>
<dbReference type="KEGG" id="apra:G3A50_13385"/>
<dbReference type="PANTHER" id="PTHR43297">
    <property type="entry name" value="OLIGOPEPTIDE TRANSPORT ATP-BINDING PROTEIN APPD"/>
    <property type="match status" value="1"/>
</dbReference>
<evidence type="ECO:0000256" key="3">
    <source>
        <dbReference type="ARBA" id="ARBA00022448"/>
    </source>
</evidence>
<proteinExistence type="inferred from homology"/>
<keyword evidence="3" id="KW-0813">Transport</keyword>
<evidence type="ECO:0000256" key="4">
    <source>
        <dbReference type="ARBA" id="ARBA00022475"/>
    </source>
</evidence>
<gene>
    <name evidence="9" type="ORF">G3A50_13385</name>
</gene>
<keyword evidence="7" id="KW-0472">Membrane</keyword>
<name>A0A6P1YML3_9HYPH</name>
<dbReference type="Gene3D" id="3.40.50.300">
    <property type="entry name" value="P-loop containing nucleotide triphosphate hydrolases"/>
    <property type="match status" value="1"/>
</dbReference>
<dbReference type="RefSeq" id="WP_163075741.1">
    <property type="nucleotide sequence ID" value="NZ_CP048630.1"/>
</dbReference>
<evidence type="ECO:0000256" key="2">
    <source>
        <dbReference type="ARBA" id="ARBA00005417"/>
    </source>
</evidence>
<sequence>MTGPLAPPLLDVRGLTIALRNGAHVIDGIDFTVEAGKTLALVGESGAGKSLTALAIMGLLPPHAMQRTGGSLRFEGTDLAALPPRELRAYRGGRVAMIFQDPLTALNPVLTVERQLTESIRLHTGLSGEAMRRRALELLDLVGIPAARSRLGEYPHRLSGGMRQRVMIAIALAGNPRLILADEPTTALDVTISAQVLDLLASLQREFGLGMLFITHDLRSVRALADDVAVMYSGRIVETGQVADVFRAPVHPYTEGLLGARPHGSFATQHHQLREIPGTVPSPDARPPGCAFAPRCGLVTDICTTTPPVATRHGERAVSCFHPLVKEGAA</sequence>
<keyword evidence="6 9" id="KW-0067">ATP-binding</keyword>
<dbReference type="Proteomes" id="UP000464751">
    <property type="component" value="Chromosome"/>
</dbReference>
<reference evidence="9 10" key="1">
    <citation type="submission" date="2020-02" db="EMBL/GenBank/DDBJ databases">
        <authorList>
            <person name="Li G."/>
        </authorList>
    </citation>
    <scope>NUCLEOTIDE SEQUENCE [LARGE SCALE GENOMIC DNA]</scope>
    <source>
        <strain evidence="9 10">DSM 102029</strain>
    </source>
</reference>
<evidence type="ECO:0000256" key="6">
    <source>
        <dbReference type="ARBA" id="ARBA00022840"/>
    </source>
</evidence>
<dbReference type="SUPFAM" id="SSF52540">
    <property type="entry name" value="P-loop containing nucleoside triphosphate hydrolases"/>
    <property type="match status" value="1"/>
</dbReference>
<dbReference type="GO" id="GO:0005524">
    <property type="term" value="F:ATP binding"/>
    <property type="evidence" value="ECO:0007669"/>
    <property type="project" value="UniProtKB-KW"/>
</dbReference>